<evidence type="ECO:0000313" key="3">
    <source>
        <dbReference type="EMBL" id="KAG7392093.1"/>
    </source>
</evidence>
<comment type="caution">
    <text evidence="3">The sequence shown here is derived from an EMBL/GenBank/DDBJ whole genome shotgun (WGS) entry which is preliminary data.</text>
</comment>
<keyword evidence="2" id="KW-0812">Transmembrane</keyword>
<keyword evidence="2" id="KW-0472">Membrane</keyword>
<proteinExistence type="predicted"/>
<name>A0A8T1WJJ3_9STRA</name>
<keyword evidence="4" id="KW-1185">Reference proteome</keyword>
<gene>
    <name evidence="3" type="ORF">PHYPSEUDO_002317</name>
</gene>
<dbReference type="Proteomes" id="UP000694044">
    <property type="component" value="Unassembled WGS sequence"/>
</dbReference>
<accession>A0A8T1WJJ3</accession>
<dbReference type="EMBL" id="JAGDFM010000014">
    <property type="protein sequence ID" value="KAG7392093.1"/>
    <property type="molecule type" value="Genomic_DNA"/>
</dbReference>
<feature type="region of interest" description="Disordered" evidence="1">
    <location>
        <begin position="384"/>
        <end position="408"/>
    </location>
</feature>
<evidence type="ECO:0000313" key="4">
    <source>
        <dbReference type="Proteomes" id="UP000694044"/>
    </source>
</evidence>
<feature type="region of interest" description="Disordered" evidence="1">
    <location>
        <begin position="296"/>
        <end position="324"/>
    </location>
</feature>
<feature type="region of interest" description="Disordered" evidence="1">
    <location>
        <begin position="20"/>
        <end position="49"/>
    </location>
</feature>
<sequence length="408" mass="42770">MASISSSSFADTASGGTVGSFNANGSETHQPLAGSDPTGTANDTKSSESTVMTTPVLVGIIVASVIAIVVALLVIRSRRRRYDPKLFSPSNSSTFQGVTSTTASDHTSNVFGASSASTDVTSPQHPPLLQTFKLSRLSGKEASGDHFALDVHETPVNGLSSVSGTRDSRTTGLISSRSASMLWNSSLPSFAPFGASRASRTSGTNGSNELHTPAVAPTVPISPPNSSALGPVPLEQRTEGDAWRDLSDTCWSIGPGSDSETESERFTMSMNSQVHAQGGALVLNRNRLSTLSDGFAGIDEEDGAKDLDANSLDDSSRRRERGISQFDDSSLRRVRGLSALDGGRSKANSRAGIDTNTSGDSYFSVDSEYYGETIKDCSAVLFDDSDSDSDSLSSSSGDSDDSLREEEF</sequence>
<reference evidence="3" key="1">
    <citation type="submission" date="2021-02" db="EMBL/GenBank/DDBJ databases">
        <authorList>
            <person name="Palmer J.M."/>
        </authorList>
    </citation>
    <scope>NUCLEOTIDE SEQUENCE</scope>
    <source>
        <strain evidence="3">SCRP734</strain>
    </source>
</reference>
<feature type="compositionally biased region" description="Polar residues" evidence="1">
    <location>
        <begin position="20"/>
        <end position="29"/>
    </location>
</feature>
<organism evidence="3 4">
    <name type="scientific">Phytophthora pseudosyringae</name>
    <dbReference type="NCBI Taxonomy" id="221518"/>
    <lineage>
        <taxon>Eukaryota</taxon>
        <taxon>Sar</taxon>
        <taxon>Stramenopiles</taxon>
        <taxon>Oomycota</taxon>
        <taxon>Peronosporomycetes</taxon>
        <taxon>Peronosporales</taxon>
        <taxon>Peronosporaceae</taxon>
        <taxon>Phytophthora</taxon>
    </lineage>
</organism>
<keyword evidence="2" id="KW-1133">Transmembrane helix</keyword>
<dbReference type="AlphaFoldDB" id="A0A8T1WJJ3"/>
<feature type="compositionally biased region" description="Acidic residues" evidence="1">
    <location>
        <begin position="398"/>
        <end position="408"/>
    </location>
</feature>
<evidence type="ECO:0000256" key="1">
    <source>
        <dbReference type="SAM" id="MobiDB-lite"/>
    </source>
</evidence>
<feature type="compositionally biased region" description="Polar residues" evidence="1">
    <location>
        <begin position="198"/>
        <end position="210"/>
    </location>
</feature>
<feature type="region of interest" description="Disordered" evidence="1">
    <location>
        <begin position="194"/>
        <end position="229"/>
    </location>
</feature>
<evidence type="ECO:0000256" key="2">
    <source>
        <dbReference type="SAM" id="Phobius"/>
    </source>
</evidence>
<feature type="transmembrane region" description="Helical" evidence="2">
    <location>
        <begin position="56"/>
        <end position="75"/>
    </location>
</feature>
<dbReference type="OrthoDB" id="129280at2759"/>
<protein>
    <submittedName>
        <fullName evidence="3">Uncharacterized protein</fullName>
    </submittedName>
</protein>
<feature type="compositionally biased region" description="Polar residues" evidence="1">
    <location>
        <begin position="37"/>
        <end position="49"/>
    </location>
</feature>